<keyword evidence="2" id="KW-1185">Reference proteome</keyword>
<dbReference type="EMBL" id="KN831780">
    <property type="protein sequence ID" value="KIM41480.1"/>
    <property type="molecule type" value="Genomic_DNA"/>
</dbReference>
<organism evidence="1 2">
    <name type="scientific">Hebeloma cylindrosporum</name>
    <dbReference type="NCBI Taxonomy" id="76867"/>
    <lineage>
        <taxon>Eukaryota</taxon>
        <taxon>Fungi</taxon>
        <taxon>Dikarya</taxon>
        <taxon>Basidiomycota</taxon>
        <taxon>Agaricomycotina</taxon>
        <taxon>Agaricomycetes</taxon>
        <taxon>Agaricomycetidae</taxon>
        <taxon>Agaricales</taxon>
        <taxon>Agaricineae</taxon>
        <taxon>Hymenogastraceae</taxon>
        <taxon>Hebeloma</taxon>
    </lineage>
</organism>
<protein>
    <submittedName>
        <fullName evidence="1">Uncharacterized protein</fullName>
    </submittedName>
</protein>
<accession>A0A0C3BY24</accession>
<evidence type="ECO:0000313" key="2">
    <source>
        <dbReference type="Proteomes" id="UP000053424"/>
    </source>
</evidence>
<dbReference type="AlphaFoldDB" id="A0A0C3BY24"/>
<gene>
    <name evidence="1" type="ORF">M413DRAFT_11042</name>
</gene>
<dbReference type="Proteomes" id="UP000053424">
    <property type="component" value="Unassembled WGS sequence"/>
</dbReference>
<reference evidence="1 2" key="1">
    <citation type="submission" date="2014-04" db="EMBL/GenBank/DDBJ databases">
        <authorList>
            <consortium name="DOE Joint Genome Institute"/>
            <person name="Kuo A."/>
            <person name="Gay G."/>
            <person name="Dore J."/>
            <person name="Kohler A."/>
            <person name="Nagy L.G."/>
            <person name="Floudas D."/>
            <person name="Copeland A."/>
            <person name="Barry K.W."/>
            <person name="Cichocki N."/>
            <person name="Veneault-Fourrey C."/>
            <person name="LaButti K."/>
            <person name="Lindquist E.A."/>
            <person name="Lipzen A."/>
            <person name="Lundell T."/>
            <person name="Morin E."/>
            <person name="Murat C."/>
            <person name="Sun H."/>
            <person name="Tunlid A."/>
            <person name="Henrissat B."/>
            <person name="Grigoriev I.V."/>
            <person name="Hibbett D.S."/>
            <person name="Martin F."/>
            <person name="Nordberg H.P."/>
            <person name="Cantor M.N."/>
            <person name="Hua S.X."/>
        </authorList>
    </citation>
    <scope>NUCLEOTIDE SEQUENCE [LARGE SCALE GENOMIC DNA]</scope>
    <source>
        <strain evidence="2">h7</strain>
    </source>
</reference>
<sequence length="142" mass="15838">MAVKRRGGGDTALPTVELLPLAHSHCRAQYEAARFYRRLRCAHTNAHSLWQRPVRSSAIPTAAIVIPHDGTIHQSFRRHLSTGAVVQGKEGQLGTSVVLFSCQPTQYVSTIEAFEDRHWEGILDVLGKPRNMTRREVGAEEN</sequence>
<proteinExistence type="predicted"/>
<reference evidence="2" key="2">
    <citation type="submission" date="2015-01" db="EMBL/GenBank/DDBJ databases">
        <title>Evolutionary Origins and Diversification of the Mycorrhizal Mutualists.</title>
        <authorList>
            <consortium name="DOE Joint Genome Institute"/>
            <consortium name="Mycorrhizal Genomics Consortium"/>
            <person name="Kohler A."/>
            <person name="Kuo A."/>
            <person name="Nagy L.G."/>
            <person name="Floudas D."/>
            <person name="Copeland A."/>
            <person name="Barry K.W."/>
            <person name="Cichocki N."/>
            <person name="Veneault-Fourrey C."/>
            <person name="LaButti K."/>
            <person name="Lindquist E.A."/>
            <person name="Lipzen A."/>
            <person name="Lundell T."/>
            <person name="Morin E."/>
            <person name="Murat C."/>
            <person name="Riley R."/>
            <person name="Ohm R."/>
            <person name="Sun H."/>
            <person name="Tunlid A."/>
            <person name="Henrissat B."/>
            <person name="Grigoriev I.V."/>
            <person name="Hibbett D.S."/>
            <person name="Martin F."/>
        </authorList>
    </citation>
    <scope>NUCLEOTIDE SEQUENCE [LARGE SCALE GENOMIC DNA]</scope>
    <source>
        <strain evidence="2">h7</strain>
    </source>
</reference>
<dbReference type="OrthoDB" id="3014170at2759"/>
<dbReference type="HOGENOM" id="CLU_1816028_0_0_1"/>
<evidence type="ECO:0000313" key="1">
    <source>
        <dbReference type="EMBL" id="KIM41480.1"/>
    </source>
</evidence>
<name>A0A0C3BY24_HEBCY</name>